<protein>
    <recommendedName>
        <fullName evidence="5">Carboxylic ester hydrolase</fullName>
        <ecNumber evidence="5">3.1.1.-</ecNumber>
    </recommendedName>
</protein>
<dbReference type="Proteomes" id="UP000233343">
    <property type="component" value="Unassembled WGS sequence"/>
</dbReference>
<evidence type="ECO:0000256" key="1">
    <source>
        <dbReference type="ARBA" id="ARBA00005964"/>
    </source>
</evidence>
<dbReference type="SUPFAM" id="SSF53474">
    <property type="entry name" value="alpha/beta-Hydrolases"/>
    <property type="match status" value="1"/>
</dbReference>
<proteinExistence type="inferred from homology"/>
<dbReference type="EMBL" id="PISD01000015">
    <property type="protein sequence ID" value="PKG29506.1"/>
    <property type="molecule type" value="Genomic_DNA"/>
</dbReference>
<dbReference type="ESTHER" id="9baci-a0a2n0zj56">
    <property type="family name" value="Carb_B_Bacteria"/>
</dbReference>
<organism evidence="7 8">
    <name type="scientific">Cytobacillus horneckiae</name>
    <dbReference type="NCBI Taxonomy" id="549687"/>
    <lineage>
        <taxon>Bacteria</taxon>
        <taxon>Bacillati</taxon>
        <taxon>Bacillota</taxon>
        <taxon>Bacilli</taxon>
        <taxon>Bacillales</taxon>
        <taxon>Bacillaceae</taxon>
        <taxon>Cytobacillus</taxon>
    </lineage>
</organism>
<feature type="active site" description="Acyl-ester intermediate" evidence="4">
    <location>
        <position position="189"/>
    </location>
</feature>
<reference evidence="7 8" key="1">
    <citation type="journal article" date="2010" name="Int. J. Syst. Evol. Microbiol.">
        <title>Bacillus horneckiae sp. nov., isolated from a spacecraft-assembly clean room.</title>
        <authorList>
            <person name="Vaishampayan P."/>
            <person name="Probst A."/>
            <person name="Krishnamurthi S."/>
            <person name="Ghosh S."/>
            <person name="Osman S."/>
            <person name="McDowall A."/>
            <person name="Ruckmani A."/>
            <person name="Mayilraj S."/>
            <person name="Venkateswaran K."/>
        </authorList>
    </citation>
    <scope>NUCLEOTIDE SEQUENCE [LARGE SCALE GENOMIC DNA]</scope>
    <source>
        <strain evidence="8">1PO1SC</strain>
    </source>
</reference>
<dbReference type="InterPro" id="IPR019819">
    <property type="entry name" value="Carboxylesterase_B_CS"/>
</dbReference>
<dbReference type="Gene3D" id="3.40.50.1820">
    <property type="entry name" value="alpha/beta hydrolase"/>
    <property type="match status" value="1"/>
</dbReference>
<sequence>MATVRVEVEQGLLEGIIGNGVKVWKGIPYARKPIGALRFHPPVPMEKSAGIYHADAFGPVSIQNREIAERLGTPTKNMSEDCLYLNVWAPEKTEKKLPVMVWIHGGAFRSGSGSTPLYDGTKLAASGEVIVVTLNYRLGVFGFLHLAGISKEYTANLGLLDQIAALKWVQENIAVFGGDPNQMTIFGESAGSMSVAALLTMPAAKGLFQKAILQSGASQTIPHKKATEIAEAVLLELGIKENELGKLNSFTADEIVQASEKVTLQYAASGAMPFQPTVDERTLPFQPIDAIANGAAKGIPIIIGTNHDEGHFFYNEQTPLTPEKVIAASLVKRVGEENANQLASYYPKTMDGQAQYMTDFVFWRPSLQLAAAQSTYAPVWMYRFDWHIQGHPMAGKAMHALEIPFVFNNLSYFEKINVQVNNEIKSLADTMQKAWITFAKTGQPNIQHVDWHAYSVYKRSTLIVNSTISLVPDPNSEKRKLIIEDHHQERK</sequence>
<dbReference type="InterPro" id="IPR019826">
    <property type="entry name" value="Carboxylesterase_B_AS"/>
</dbReference>
<dbReference type="PROSITE" id="PS01173">
    <property type="entry name" value="LIPASE_GDXG_HIS"/>
    <property type="match status" value="1"/>
</dbReference>
<comment type="caution">
    <text evidence="7">The sequence shown here is derived from an EMBL/GenBank/DDBJ whole genome shotgun (WGS) entry which is preliminary data.</text>
</comment>
<dbReference type="PROSITE" id="PS00122">
    <property type="entry name" value="CARBOXYLESTERASE_B_1"/>
    <property type="match status" value="1"/>
</dbReference>
<keyword evidence="8" id="KW-1185">Reference proteome</keyword>
<dbReference type="InterPro" id="IPR002168">
    <property type="entry name" value="Lipase_GDXG_HIS_AS"/>
</dbReference>
<dbReference type="Pfam" id="PF00135">
    <property type="entry name" value="COesterase"/>
    <property type="match status" value="1"/>
</dbReference>
<evidence type="ECO:0000256" key="3">
    <source>
        <dbReference type="ARBA" id="ARBA00022801"/>
    </source>
</evidence>
<dbReference type="InterPro" id="IPR029058">
    <property type="entry name" value="AB_hydrolase_fold"/>
</dbReference>
<comment type="similarity">
    <text evidence="1 5">Belongs to the type-B carboxylesterase/lipase family.</text>
</comment>
<dbReference type="RefSeq" id="WP_066188766.1">
    <property type="nucleotide sequence ID" value="NZ_JARMMB010000015.1"/>
</dbReference>
<gene>
    <name evidence="7" type="ORF">CWS20_08275</name>
</gene>
<feature type="active site" description="Charge relay system" evidence="4">
    <location>
        <position position="309"/>
    </location>
</feature>
<name>A0A2N0ZJ56_9BACI</name>
<dbReference type="PROSITE" id="PS00941">
    <property type="entry name" value="CARBOXYLESTERASE_B_2"/>
    <property type="match status" value="1"/>
</dbReference>
<dbReference type="PANTHER" id="PTHR11559">
    <property type="entry name" value="CARBOXYLESTERASE"/>
    <property type="match status" value="1"/>
</dbReference>
<dbReference type="GO" id="GO:0004104">
    <property type="term" value="F:cholinesterase activity"/>
    <property type="evidence" value="ECO:0007669"/>
    <property type="project" value="InterPro"/>
</dbReference>
<dbReference type="PRINTS" id="PR00878">
    <property type="entry name" value="CHOLNESTRASE"/>
</dbReference>
<evidence type="ECO:0000313" key="8">
    <source>
        <dbReference type="Proteomes" id="UP000233343"/>
    </source>
</evidence>
<dbReference type="InterPro" id="IPR000997">
    <property type="entry name" value="Cholinesterase"/>
</dbReference>
<evidence type="ECO:0000256" key="4">
    <source>
        <dbReference type="PIRSR" id="PIRSR600997-1"/>
    </source>
</evidence>
<dbReference type="AlphaFoldDB" id="A0A2N0ZJ56"/>
<dbReference type="InterPro" id="IPR002018">
    <property type="entry name" value="CarbesteraseB"/>
</dbReference>
<dbReference type="EC" id="3.1.1.-" evidence="5"/>
<evidence type="ECO:0000256" key="2">
    <source>
        <dbReference type="ARBA" id="ARBA00010515"/>
    </source>
</evidence>
<evidence type="ECO:0000313" key="7">
    <source>
        <dbReference type="EMBL" id="PKG29506.1"/>
    </source>
</evidence>
<accession>A0A2N0ZJ56</accession>
<keyword evidence="3 5" id="KW-0378">Hydrolase</keyword>
<comment type="similarity">
    <text evidence="2">Belongs to the 'GDXG' lipolytic enzyme family.</text>
</comment>
<feature type="active site" description="Charge relay system" evidence="4">
    <location>
        <position position="399"/>
    </location>
</feature>
<dbReference type="InterPro" id="IPR050309">
    <property type="entry name" value="Type-B_Carboxylest/Lipase"/>
</dbReference>
<evidence type="ECO:0000256" key="5">
    <source>
        <dbReference type="RuleBase" id="RU361235"/>
    </source>
</evidence>
<evidence type="ECO:0000259" key="6">
    <source>
        <dbReference type="Pfam" id="PF00135"/>
    </source>
</evidence>
<feature type="domain" description="Carboxylesterase type B" evidence="6">
    <location>
        <begin position="5"/>
        <end position="461"/>
    </location>
</feature>